<evidence type="ECO:0000256" key="1">
    <source>
        <dbReference type="SAM" id="MobiDB-lite"/>
    </source>
</evidence>
<proteinExistence type="predicted"/>
<keyword evidence="3" id="KW-1185">Reference proteome</keyword>
<reference evidence="3" key="1">
    <citation type="journal article" date="2019" name="Int. J. Syst. Evol. Microbiol.">
        <title>The Global Catalogue of Microorganisms (GCM) 10K type strain sequencing project: providing services to taxonomists for standard genome sequencing and annotation.</title>
        <authorList>
            <consortium name="The Broad Institute Genomics Platform"/>
            <consortium name="The Broad Institute Genome Sequencing Center for Infectious Disease"/>
            <person name="Wu L."/>
            <person name="Ma J."/>
        </authorList>
    </citation>
    <scope>NUCLEOTIDE SEQUENCE [LARGE SCALE GENOMIC DNA]</scope>
    <source>
        <strain evidence="3">JCM 31037</strain>
    </source>
</reference>
<sequence length="187" mass="19600">VAPGATVRLPYPWRPPARYRRAGEHVPVPAALLAGEVDGLVTDLPTTVRRVVVTVEAVAPGADLDDVDVDVDGVRVSGRYVTPEAGPRQRIVLSVEAEKSARAISVLVRTGERWQLSGVVGDGDDSIEPDDRAARERLASVFAAPSAPDLSTRTAGLTRRTAADPAPTTLVGFEPGPAQAGPVTREG</sequence>
<feature type="non-terminal residue" evidence="2">
    <location>
        <position position="1"/>
    </location>
</feature>
<dbReference type="RefSeq" id="WP_377579510.1">
    <property type="nucleotide sequence ID" value="NZ_JBHTMP010000152.1"/>
</dbReference>
<dbReference type="EMBL" id="JBHTMP010000152">
    <property type="protein sequence ID" value="MFD1326246.1"/>
    <property type="molecule type" value="Genomic_DNA"/>
</dbReference>
<protein>
    <recommendedName>
        <fullName evidence="4">TerD family protein</fullName>
    </recommendedName>
</protein>
<organism evidence="2 3">
    <name type="scientific">Micromonospora sonneratiae</name>
    <dbReference type="NCBI Taxonomy" id="1184706"/>
    <lineage>
        <taxon>Bacteria</taxon>
        <taxon>Bacillati</taxon>
        <taxon>Actinomycetota</taxon>
        <taxon>Actinomycetes</taxon>
        <taxon>Micromonosporales</taxon>
        <taxon>Micromonosporaceae</taxon>
        <taxon>Micromonospora</taxon>
    </lineage>
</organism>
<name>A0ABW3YS47_9ACTN</name>
<accession>A0ABW3YS47</accession>
<evidence type="ECO:0008006" key="4">
    <source>
        <dbReference type="Google" id="ProtNLM"/>
    </source>
</evidence>
<evidence type="ECO:0000313" key="2">
    <source>
        <dbReference type="EMBL" id="MFD1326246.1"/>
    </source>
</evidence>
<gene>
    <name evidence="2" type="ORF">ACFQ4H_34725</name>
</gene>
<feature type="region of interest" description="Disordered" evidence="1">
    <location>
        <begin position="148"/>
        <end position="187"/>
    </location>
</feature>
<comment type="caution">
    <text evidence="2">The sequence shown here is derived from an EMBL/GenBank/DDBJ whole genome shotgun (WGS) entry which is preliminary data.</text>
</comment>
<dbReference type="Proteomes" id="UP001597260">
    <property type="component" value="Unassembled WGS sequence"/>
</dbReference>
<feature type="compositionally biased region" description="Low complexity" evidence="1">
    <location>
        <begin position="152"/>
        <end position="169"/>
    </location>
</feature>
<evidence type="ECO:0000313" key="3">
    <source>
        <dbReference type="Proteomes" id="UP001597260"/>
    </source>
</evidence>